<dbReference type="Gene3D" id="1.10.10.10">
    <property type="entry name" value="Winged helix-like DNA-binding domain superfamily/Winged helix DNA-binding domain"/>
    <property type="match status" value="1"/>
</dbReference>
<dbReference type="PRINTS" id="PR00038">
    <property type="entry name" value="HTHLUXR"/>
</dbReference>
<gene>
    <name evidence="6" type="ORF">D6858_14930</name>
</gene>
<dbReference type="AlphaFoldDB" id="A0A419QYL0"/>
<keyword evidence="1" id="KW-0805">Transcription regulation</keyword>
<dbReference type="PANTHER" id="PTHR44688:SF16">
    <property type="entry name" value="DNA-BINDING TRANSCRIPTIONAL ACTIVATOR DEVR_DOSR"/>
    <property type="match status" value="1"/>
</dbReference>
<accession>A0A419QYL0</accession>
<dbReference type="SMART" id="SM00421">
    <property type="entry name" value="HTH_LUXR"/>
    <property type="match status" value="1"/>
</dbReference>
<feature type="transmembrane region" description="Helical" evidence="4">
    <location>
        <begin position="106"/>
        <end position="125"/>
    </location>
</feature>
<dbReference type="Pfam" id="PF13211">
    <property type="entry name" value="DUF4019"/>
    <property type="match status" value="1"/>
</dbReference>
<keyword evidence="4" id="KW-0472">Membrane</keyword>
<dbReference type="InterPro" id="IPR000792">
    <property type="entry name" value="Tscrpt_reg_LuxR_C"/>
</dbReference>
<keyword evidence="7" id="KW-1185">Reference proteome</keyword>
<dbReference type="PROSITE" id="PS50043">
    <property type="entry name" value="HTH_LUXR_2"/>
    <property type="match status" value="1"/>
</dbReference>
<dbReference type="GO" id="GO:0006355">
    <property type="term" value="P:regulation of DNA-templated transcription"/>
    <property type="evidence" value="ECO:0007669"/>
    <property type="project" value="InterPro"/>
</dbReference>
<evidence type="ECO:0000259" key="5">
    <source>
        <dbReference type="PROSITE" id="PS50043"/>
    </source>
</evidence>
<dbReference type="SUPFAM" id="SSF46894">
    <property type="entry name" value="C-terminal effector domain of the bipartite response regulators"/>
    <property type="match status" value="1"/>
</dbReference>
<dbReference type="EMBL" id="RAHJ01000022">
    <property type="protein sequence ID" value="RJX65596.1"/>
    <property type="molecule type" value="Genomic_DNA"/>
</dbReference>
<dbReference type="CDD" id="cd06170">
    <property type="entry name" value="LuxR_C_like"/>
    <property type="match status" value="1"/>
</dbReference>
<dbReference type="InterPro" id="IPR025091">
    <property type="entry name" value="DUF4019"/>
</dbReference>
<dbReference type="Proteomes" id="UP000284322">
    <property type="component" value="Unassembled WGS sequence"/>
</dbReference>
<keyword evidence="4" id="KW-0812">Transmembrane</keyword>
<dbReference type="PANTHER" id="PTHR44688">
    <property type="entry name" value="DNA-BINDING TRANSCRIPTIONAL ACTIVATOR DEVR_DOSR"/>
    <property type="match status" value="1"/>
</dbReference>
<reference evidence="6 7" key="1">
    <citation type="submission" date="2018-09" db="EMBL/GenBank/DDBJ databases">
        <title>Altererythrobacter sp.Ery1 and Ery12, the genome sequencing of novel strains in genus Alterythrobacter.</title>
        <authorList>
            <person name="Cheng H."/>
            <person name="Wu Y.-H."/>
            <person name="Fang C."/>
            <person name="Xu X.-W."/>
        </authorList>
    </citation>
    <scope>NUCLEOTIDE SEQUENCE [LARGE SCALE GENOMIC DNA]</scope>
    <source>
        <strain evidence="6 7">Ery12</strain>
    </source>
</reference>
<evidence type="ECO:0000256" key="4">
    <source>
        <dbReference type="SAM" id="Phobius"/>
    </source>
</evidence>
<name>A0A419QYL0_9SPHN</name>
<protein>
    <submittedName>
        <fullName evidence="6">DUF4019 domain-containing protein</fullName>
    </submittedName>
</protein>
<keyword evidence="4" id="KW-1133">Transmembrane helix</keyword>
<dbReference type="InterPro" id="IPR036388">
    <property type="entry name" value="WH-like_DNA-bd_sf"/>
</dbReference>
<evidence type="ECO:0000256" key="1">
    <source>
        <dbReference type="ARBA" id="ARBA00023015"/>
    </source>
</evidence>
<proteinExistence type="predicted"/>
<dbReference type="Pfam" id="PF00196">
    <property type="entry name" value="GerE"/>
    <property type="match status" value="1"/>
</dbReference>
<feature type="domain" description="HTH luxR-type" evidence="5">
    <location>
        <begin position="1"/>
        <end position="66"/>
    </location>
</feature>
<evidence type="ECO:0000313" key="6">
    <source>
        <dbReference type="EMBL" id="RJX65596.1"/>
    </source>
</evidence>
<dbReference type="RefSeq" id="WP_120112448.1">
    <property type="nucleotide sequence ID" value="NZ_RAHJ01000022.1"/>
</dbReference>
<organism evidence="6 7">
    <name type="scientific">Tsuneonella suprasediminis</name>
    <dbReference type="NCBI Taxonomy" id="2306996"/>
    <lineage>
        <taxon>Bacteria</taxon>
        <taxon>Pseudomonadati</taxon>
        <taxon>Pseudomonadota</taxon>
        <taxon>Alphaproteobacteria</taxon>
        <taxon>Sphingomonadales</taxon>
        <taxon>Erythrobacteraceae</taxon>
        <taxon>Tsuneonella</taxon>
    </lineage>
</organism>
<comment type="caution">
    <text evidence="6">The sequence shown here is derived from an EMBL/GenBank/DDBJ whole genome shotgun (WGS) entry which is preliminary data.</text>
</comment>
<keyword evidence="3" id="KW-0804">Transcription</keyword>
<evidence type="ECO:0000256" key="3">
    <source>
        <dbReference type="ARBA" id="ARBA00023163"/>
    </source>
</evidence>
<evidence type="ECO:0000256" key="2">
    <source>
        <dbReference type="ARBA" id="ARBA00023125"/>
    </source>
</evidence>
<dbReference type="InterPro" id="IPR016032">
    <property type="entry name" value="Sig_transdc_resp-reg_C-effctor"/>
</dbReference>
<keyword evidence="2" id="KW-0238">DNA-binding</keyword>
<dbReference type="GO" id="GO:0003677">
    <property type="term" value="F:DNA binding"/>
    <property type="evidence" value="ECO:0007669"/>
    <property type="project" value="UniProtKB-KW"/>
</dbReference>
<sequence>MGDGLDALTDKEKQTLRLIVRGYDAKSAARHLDISVHTVNERLRGARRKLEVSSSREAARMLMAEESATPDFLARKNLGEAESAATGEPVPLPGTRHGGGWGVGRTGALLIGGIAMSLLAAALLLSAPLMTNGPMADGASPPSAEDAARDSAVEAAARNWLALGDAGNWQGAFDSAGKSFHDANTVAGWAEASQQVRVPLGAVVSRDLQTIRYLNAPPHGFQEVRFRTTFANKADVIETVTLQKEGGAWKVVGILID</sequence>
<dbReference type="OrthoDB" id="7193436at2"/>
<evidence type="ECO:0000313" key="7">
    <source>
        <dbReference type="Proteomes" id="UP000284322"/>
    </source>
</evidence>